<keyword evidence="7" id="KW-0436">Ligase</keyword>
<dbReference type="SUPFAM" id="SSF52047">
    <property type="entry name" value="RNI-like"/>
    <property type="match status" value="1"/>
</dbReference>
<dbReference type="InterPro" id="IPR036047">
    <property type="entry name" value="F-box-like_dom_sf"/>
</dbReference>
<evidence type="ECO:0000256" key="3">
    <source>
        <dbReference type="ARBA" id="ARBA00022786"/>
    </source>
</evidence>
<keyword evidence="2" id="KW-0677">Repeat</keyword>
<sequence length="617" mass="68387">MVQHPKLARLRQANMSRSRRPQRDASRSDSSASTSPERGFDDDKDSIMMQSNDSLSSIAPSISASADSDTDDEARRRAILERARVSPVSRLPAELMIAVFAKLSSPADLKNCMLVSKDWAGNSVGLLWHRPSTNKWSNVKSVVKTVQTANSFFDYSSLIKRLNLSALGNEVSDGTLLPLSSCKRVERLTLTNCTKLTDQSLVSMLECNRYILALDVTNVDSITDSTMHALAQHAVRLQGLNITNCKRITDASLEAVAQNCRHLKRLKLNGCSQLSDRSIIAFARNCRYILEIDLHDCKNLDDASITTLITEGPNLRELRLAHCWKITDQAFLRLPSEATYECLRILDLTDCGELQDSGVQKIVYAAPRLRNLVLAKCRNITDRAVMAITRLGKNLHYIHLGHCSRITDVGVAQLVKLCNRIRYIDLACCTALTDASVMQLAALPKLKRIGLVKCAAITDRSILALAKPKQIGSTGPIAPSVLERVHLSYCTNLSLDGIHALLNNCPRLTHLSLTGVQAFLRDDLLAFCREAPPEFNEHQREVFCVFSGVGVQRLRIFMNTNSDDADRETDAFGVHDGTMYHEDEDGDNMVVVTAQANIMAIDEEDEFGNDSEMLGQD</sequence>
<feature type="region of interest" description="Disordered" evidence="4">
    <location>
        <begin position="1"/>
        <end position="50"/>
    </location>
</feature>
<evidence type="ECO:0000256" key="4">
    <source>
        <dbReference type="SAM" id="MobiDB-lite"/>
    </source>
</evidence>
<gene>
    <name evidence="7" type="ORF">BDW02DRAFT_581419</name>
</gene>
<feature type="compositionally biased region" description="Low complexity" evidence="4">
    <location>
        <begin position="28"/>
        <end position="37"/>
    </location>
</feature>
<dbReference type="EMBL" id="ML975344">
    <property type="protein sequence ID" value="KAF1832198.1"/>
    <property type="molecule type" value="Genomic_DNA"/>
</dbReference>
<organism evidence="7 8">
    <name type="scientific">Decorospora gaudefroyi</name>
    <dbReference type="NCBI Taxonomy" id="184978"/>
    <lineage>
        <taxon>Eukaryota</taxon>
        <taxon>Fungi</taxon>
        <taxon>Dikarya</taxon>
        <taxon>Ascomycota</taxon>
        <taxon>Pezizomycotina</taxon>
        <taxon>Dothideomycetes</taxon>
        <taxon>Pleosporomycetidae</taxon>
        <taxon>Pleosporales</taxon>
        <taxon>Pleosporineae</taxon>
        <taxon>Pleosporaceae</taxon>
        <taxon>Decorospora</taxon>
    </lineage>
</organism>
<evidence type="ECO:0000313" key="8">
    <source>
        <dbReference type="Proteomes" id="UP000800040"/>
    </source>
</evidence>
<dbReference type="Pfam" id="PF12937">
    <property type="entry name" value="F-box-like"/>
    <property type="match status" value="1"/>
</dbReference>
<keyword evidence="3" id="KW-0833">Ubl conjugation pathway</keyword>
<name>A0A6A5K4N8_9PLEO</name>
<evidence type="ECO:0000259" key="6">
    <source>
        <dbReference type="Pfam" id="PF25372"/>
    </source>
</evidence>
<dbReference type="SMART" id="SM00367">
    <property type="entry name" value="LRR_CC"/>
    <property type="match status" value="12"/>
</dbReference>
<dbReference type="InterPro" id="IPR032675">
    <property type="entry name" value="LRR_dom_sf"/>
</dbReference>
<dbReference type="GO" id="GO:0019005">
    <property type="term" value="C:SCF ubiquitin ligase complex"/>
    <property type="evidence" value="ECO:0007669"/>
    <property type="project" value="TreeGrafter"/>
</dbReference>
<keyword evidence="8" id="KW-1185">Reference proteome</keyword>
<evidence type="ECO:0000259" key="5">
    <source>
        <dbReference type="Pfam" id="PF12937"/>
    </source>
</evidence>
<reference evidence="7" key="1">
    <citation type="submission" date="2020-01" db="EMBL/GenBank/DDBJ databases">
        <authorList>
            <consortium name="DOE Joint Genome Institute"/>
            <person name="Haridas S."/>
            <person name="Albert R."/>
            <person name="Binder M."/>
            <person name="Bloem J."/>
            <person name="Labutti K."/>
            <person name="Salamov A."/>
            <person name="Andreopoulos B."/>
            <person name="Baker S.E."/>
            <person name="Barry K."/>
            <person name="Bills G."/>
            <person name="Bluhm B.H."/>
            <person name="Cannon C."/>
            <person name="Castanera R."/>
            <person name="Culley D.E."/>
            <person name="Daum C."/>
            <person name="Ezra D."/>
            <person name="Gonzalez J.B."/>
            <person name="Henrissat B."/>
            <person name="Kuo A."/>
            <person name="Liang C."/>
            <person name="Lipzen A."/>
            <person name="Lutzoni F."/>
            <person name="Magnuson J."/>
            <person name="Mondo S."/>
            <person name="Nolan M."/>
            <person name="Ohm R."/>
            <person name="Pangilinan J."/>
            <person name="Park H.-J."/>
            <person name="Ramirez L."/>
            <person name="Alfaro M."/>
            <person name="Sun H."/>
            <person name="Tritt A."/>
            <person name="Yoshinaga Y."/>
            <person name="Zwiers L.-H."/>
            <person name="Turgeon B.G."/>
            <person name="Goodwin S.B."/>
            <person name="Spatafora J.W."/>
            <person name="Crous P.W."/>
            <person name="Grigoriev I.V."/>
        </authorList>
    </citation>
    <scope>NUCLEOTIDE SEQUENCE</scope>
    <source>
        <strain evidence="7">P77</strain>
    </source>
</reference>
<evidence type="ECO:0000256" key="2">
    <source>
        <dbReference type="ARBA" id="ARBA00022737"/>
    </source>
</evidence>
<dbReference type="SUPFAM" id="SSF81383">
    <property type="entry name" value="F-box domain"/>
    <property type="match status" value="1"/>
</dbReference>
<evidence type="ECO:0000313" key="7">
    <source>
        <dbReference type="EMBL" id="KAF1832198.1"/>
    </source>
</evidence>
<evidence type="ECO:0000256" key="1">
    <source>
        <dbReference type="ARBA" id="ARBA00022614"/>
    </source>
</evidence>
<dbReference type="InterPro" id="IPR006553">
    <property type="entry name" value="Leu-rich_rpt_Cys-con_subtyp"/>
</dbReference>
<dbReference type="Proteomes" id="UP000800040">
    <property type="component" value="Unassembled WGS sequence"/>
</dbReference>
<protein>
    <submittedName>
        <fullName evidence="7">Ubiquitin ligase complex F-box protein GRR1</fullName>
    </submittedName>
</protein>
<dbReference type="AlphaFoldDB" id="A0A6A5K4N8"/>
<dbReference type="Gene3D" id="3.80.10.10">
    <property type="entry name" value="Ribonuclease Inhibitor"/>
    <property type="match status" value="3"/>
</dbReference>
<dbReference type="FunFam" id="3.80.10.10:FF:000251">
    <property type="entry name" value="Ubiquitin ligase complex F-box protein GRR1"/>
    <property type="match status" value="1"/>
</dbReference>
<feature type="domain" description="F-box" evidence="5">
    <location>
        <begin position="89"/>
        <end position="132"/>
    </location>
</feature>
<feature type="domain" description="F-box/LRR-repeat protein 15-like leucin rich repeat" evidence="6">
    <location>
        <begin position="256"/>
        <end position="501"/>
    </location>
</feature>
<keyword evidence="1" id="KW-0433">Leucine-rich repeat</keyword>
<proteinExistence type="predicted"/>
<dbReference type="PANTHER" id="PTHR13318">
    <property type="entry name" value="PARTNER OF PAIRED, ISOFORM B-RELATED"/>
    <property type="match status" value="1"/>
</dbReference>
<dbReference type="InterPro" id="IPR057207">
    <property type="entry name" value="FBXL15_LRR"/>
</dbReference>
<dbReference type="OrthoDB" id="10257471at2759"/>
<dbReference type="GO" id="GO:0031146">
    <property type="term" value="P:SCF-dependent proteasomal ubiquitin-dependent protein catabolic process"/>
    <property type="evidence" value="ECO:0007669"/>
    <property type="project" value="TreeGrafter"/>
</dbReference>
<dbReference type="InterPro" id="IPR001810">
    <property type="entry name" value="F-box_dom"/>
</dbReference>
<dbReference type="GO" id="GO:0016874">
    <property type="term" value="F:ligase activity"/>
    <property type="evidence" value="ECO:0007669"/>
    <property type="project" value="UniProtKB-KW"/>
</dbReference>
<dbReference type="Pfam" id="PF25372">
    <property type="entry name" value="DUF7885"/>
    <property type="match status" value="1"/>
</dbReference>
<accession>A0A6A5K4N8</accession>